<dbReference type="PANTHER" id="PTHR45674">
    <property type="entry name" value="DNA LIGASE 1/3 FAMILY MEMBER"/>
    <property type="match status" value="1"/>
</dbReference>
<dbReference type="EMBL" id="CP045896">
    <property type="protein sequence ID" value="QQP49753.1"/>
    <property type="molecule type" value="Genomic_DNA"/>
</dbReference>
<dbReference type="InterPro" id="IPR012340">
    <property type="entry name" value="NA-bd_OB-fold"/>
</dbReference>
<dbReference type="Proteomes" id="UP000595437">
    <property type="component" value="Chromosome 7"/>
</dbReference>
<dbReference type="AlphaFoldDB" id="A0A7T8HGQ2"/>
<dbReference type="Gene3D" id="2.40.50.140">
    <property type="entry name" value="Nucleic acid-binding proteins"/>
    <property type="match status" value="1"/>
</dbReference>
<dbReference type="InterPro" id="IPR050191">
    <property type="entry name" value="ATP-dep_DNA_ligase"/>
</dbReference>
<comment type="similarity">
    <text evidence="1">Belongs to the ATP-dependent DNA ligase family.</text>
</comment>
<gene>
    <name evidence="4" type="ORF">FKW44_010522</name>
</gene>
<feature type="compositionally biased region" description="Acidic residues" evidence="3">
    <location>
        <begin position="97"/>
        <end position="114"/>
    </location>
</feature>
<dbReference type="SUPFAM" id="SSF50249">
    <property type="entry name" value="Nucleic acid-binding proteins"/>
    <property type="match status" value="1"/>
</dbReference>
<evidence type="ECO:0000256" key="1">
    <source>
        <dbReference type="ARBA" id="ARBA00007572"/>
    </source>
</evidence>
<accession>A0A7T8HGQ2</accession>
<dbReference type="GO" id="GO:0003910">
    <property type="term" value="F:DNA ligase (ATP) activity"/>
    <property type="evidence" value="ECO:0007669"/>
    <property type="project" value="TreeGrafter"/>
</dbReference>
<feature type="non-terminal residue" evidence="4">
    <location>
        <position position="114"/>
    </location>
</feature>
<proteinExistence type="inferred from homology"/>
<evidence type="ECO:0000313" key="5">
    <source>
        <dbReference type="Proteomes" id="UP000595437"/>
    </source>
</evidence>
<sequence>MRKIKGDYDSLPTWLLCNRGVVPDFVVKDPKVMPVWEITGAEFSKAESHTASGISIRFPRVTKQRKDKNWETATNLIELIELYKASKERVDFQVDFKEEENQEDSEQEDNISED</sequence>
<evidence type="ECO:0000256" key="3">
    <source>
        <dbReference type="SAM" id="MobiDB-lite"/>
    </source>
</evidence>
<keyword evidence="5" id="KW-1185">Reference proteome</keyword>
<name>A0A7T8HGQ2_CALRO</name>
<feature type="region of interest" description="Disordered" evidence="3">
    <location>
        <begin position="94"/>
        <end position="114"/>
    </location>
</feature>
<protein>
    <submittedName>
        <fullName evidence="4">DNA ligase</fullName>
    </submittedName>
</protein>
<evidence type="ECO:0000313" key="4">
    <source>
        <dbReference type="EMBL" id="QQP49753.1"/>
    </source>
</evidence>
<dbReference type="GO" id="GO:0006273">
    <property type="term" value="P:lagging strand elongation"/>
    <property type="evidence" value="ECO:0007669"/>
    <property type="project" value="TreeGrafter"/>
</dbReference>
<dbReference type="GO" id="GO:0070421">
    <property type="term" value="C:DNA ligase III-XRCC1 complex"/>
    <property type="evidence" value="ECO:0007669"/>
    <property type="project" value="TreeGrafter"/>
</dbReference>
<evidence type="ECO:0000256" key="2">
    <source>
        <dbReference type="ARBA" id="ARBA00022598"/>
    </source>
</evidence>
<keyword evidence="2 4" id="KW-0436">Ligase</keyword>
<organism evidence="4 5">
    <name type="scientific">Caligus rogercresseyi</name>
    <name type="common">Sea louse</name>
    <dbReference type="NCBI Taxonomy" id="217165"/>
    <lineage>
        <taxon>Eukaryota</taxon>
        <taxon>Metazoa</taxon>
        <taxon>Ecdysozoa</taxon>
        <taxon>Arthropoda</taxon>
        <taxon>Crustacea</taxon>
        <taxon>Multicrustacea</taxon>
        <taxon>Hexanauplia</taxon>
        <taxon>Copepoda</taxon>
        <taxon>Siphonostomatoida</taxon>
        <taxon>Caligidae</taxon>
        <taxon>Caligus</taxon>
    </lineage>
</organism>
<reference evidence="5" key="1">
    <citation type="submission" date="2021-01" db="EMBL/GenBank/DDBJ databases">
        <title>Caligus Genome Assembly.</title>
        <authorList>
            <person name="Gallardo-Escarate C."/>
        </authorList>
    </citation>
    <scope>NUCLEOTIDE SEQUENCE [LARGE SCALE GENOMIC DNA]</scope>
</reference>
<dbReference type="OrthoDB" id="206088at2759"/>
<dbReference type="GO" id="GO:0006302">
    <property type="term" value="P:double-strand break repair"/>
    <property type="evidence" value="ECO:0007669"/>
    <property type="project" value="TreeGrafter"/>
</dbReference>
<dbReference type="PANTHER" id="PTHR45674:SF9">
    <property type="entry name" value="DNA LIGASE 3"/>
    <property type="match status" value="1"/>
</dbReference>